<dbReference type="RefSeq" id="WP_286255409.1">
    <property type="nucleotide sequence ID" value="NZ_AP018448.1"/>
</dbReference>
<organism evidence="2 3">
    <name type="scientific">Streptomyces graminofaciens</name>
    <dbReference type="NCBI Taxonomy" id="68212"/>
    <lineage>
        <taxon>Bacteria</taxon>
        <taxon>Bacillati</taxon>
        <taxon>Actinomycetota</taxon>
        <taxon>Actinomycetes</taxon>
        <taxon>Kitasatosporales</taxon>
        <taxon>Streptomycetaceae</taxon>
        <taxon>Streptomyces</taxon>
    </lineage>
</organism>
<evidence type="ECO:0000256" key="1">
    <source>
        <dbReference type="SAM" id="Coils"/>
    </source>
</evidence>
<gene>
    <name evidence="2" type="ORF">SGFS_065180</name>
</gene>
<dbReference type="EMBL" id="AP018448">
    <property type="protein sequence ID" value="BBC35224.1"/>
    <property type="molecule type" value="Genomic_DNA"/>
</dbReference>
<name>A0ABM7FGA6_9ACTN</name>
<proteinExistence type="predicted"/>
<dbReference type="Pfam" id="PF19708">
    <property type="entry name" value="DUF6205"/>
    <property type="match status" value="1"/>
</dbReference>
<protein>
    <submittedName>
        <fullName evidence="2">Uncharacterized protein</fullName>
    </submittedName>
</protein>
<evidence type="ECO:0000313" key="2">
    <source>
        <dbReference type="EMBL" id="BBC35224.1"/>
    </source>
</evidence>
<feature type="coiled-coil region" evidence="1">
    <location>
        <begin position="138"/>
        <end position="165"/>
    </location>
</feature>
<dbReference type="Proteomes" id="UP001321542">
    <property type="component" value="Chromosome"/>
</dbReference>
<reference evidence="2 3" key="1">
    <citation type="journal article" date="2010" name="ChemBioChem">
        <title>Cloning and characterization of the biosynthetic gene cluster of 16-membered macrolide antibiotic FD-891: involvement of a dual functional cytochrome P450 monooxygenase catalyzing epoxidation and hydroxylation.</title>
        <authorList>
            <person name="Kudo F."/>
            <person name="Motegi A."/>
            <person name="Mizoue K."/>
            <person name="Eguchi T."/>
        </authorList>
    </citation>
    <scope>NUCLEOTIDE SEQUENCE [LARGE SCALE GENOMIC DNA]</scope>
    <source>
        <strain evidence="2 3">A-8890</strain>
    </source>
</reference>
<accession>A0ABM7FGA6</accession>
<reference evidence="2 3" key="2">
    <citation type="journal article" date="2023" name="ChemBioChem">
        <title>Acyltransferase Domain Exchange between Two Independent Type I Polyketide Synthases in the Same Producer Strain of Macrolide Antibiotics.</title>
        <authorList>
            <person name="Kudo F."/>
            <person name="Kishikawa K."/>
            <person name="Tsuboi K."/>
            <person name="Kido T."/>
            <person name="Usui T."/>
            <person name="Hashimoto J."/>
            <person name="Shin-Ya K."/>
            <person name="Miyanaga A."/>
            <person name="Eguchi T."/>
        </authorList>
    </citation>
    <scope>NUCLEOTIDE SEQUENCE [LARGE SCALE GENOMIC DNA]</scope>
    <source>
        <strain evidence="2 3">A-8890</strain>
    </source>
</reference>
<sequence length="280" mass="31449">MGYTTHVTGEFAITPPLTWPEFKDSRFAPDNVKNSYDPSLILRISEDSVDTDEGPLLKRTATALVMRDIDEYRAYDLIDEVQSAIDAFPGHAFTGRLECEGEENTDLWRVIIRDGRAVKVEPRIVWPDEDSSPTVEQLERARRIAVALEQENAQLADENAELKAANDPQLRCLLVKPAADKDMYVGWSTVCDAPTGVWSRAAASEHGFPISRLNRADENGSSAMGGYRAGHWDDTGFVAEQRGWLKRERLGDYAVEYLHGDRQAAYRLLEPFEGETEVRS</sequence>
<dbReference type="InterPro" id="IPR045779">
    <property type="entry name" value="DUF6205"/>
</dbReference>
<evidence type="ECO:0000313" key="3">
    <source>
        <dbReference type="Proteomes" id="UP001321542"/>
    </source>
</evidence>
<keyword evidence="3" id="KW-1185">Reference proteome</keyword>
<keyword evidence="1" id="KW-0175">Coiled coil</keyword>